<dbReference type="Proteomes" id="UP000198253">
    <property type="component" value="Chromosome I"/>
</dbReference>
<protein>
    <recommendedName>
        <fullName evidence="3">Ig-like domain-containing protein</fullName>
    </recommendedName>
</protein>
<keyword evidence="2" id="KW-1185">Reference proteome</keyword>
<dbReference type="RefSeq" id="WP_157749041.1">
    <property type="nucleotide sequence ID" value="NZ_LT607413.1"/>
</dbReference>
<reference evidence="2" key="1">
    <citation type="submission" date="2016-06" db="EMBL/GenBank/DDBJ databases">
        <authorList>
            <person name="Varghese N."/>
            <person name="Submissions Spin"/>
        </authorList>
    </citation>
    <scope>NUCLEOTIDE SEQUENCE [LARGE SCALE GENOMIC DNA]</scope>
    <source>
        <strain evidence="2">DSM 43816</strain>
    </source>
</reference>
<dbReference type="InParanoid" id="A0A1C5A042"/>
<evidence type="ECO:0008006" key="3">
    <source>
        <dbReference type="Google" id="ProtNLM"/>
    </source>
</evidence>
<dbReference type="AlphaFoldDB" id="A0A1C5A042"/>
<dbReference type="EMBL" id="LT607413">
    <property type="protein sequence ID" value="SCF38529.1"/>
    <property type="molecule type" value="Genomic_DNA"/>
</dbReference>
<organism evidence="1 2">
    <name type="scientific">Micromonospora echinospora</name>
    <name type="common">Micromonospora purpurea</name>
    <dbReference type="NCBI Taxonomy" id="1877"/>
    <lineage>
        <taxon>Bacteria</taxon>
        <taxon>Bacillati</taxon>
        <taxon>Actinomycetota</taxon>
        <taxon>Actinomycetes</taxon>
        <taxon>Micromonosporales</taxon>
        <taxon>Micromonosporaceae</taxon>
        <taxon>Micromonospora</taxon>
    </lineage>
</organism>
<sequence length="118" mass="12345">MGEFTKVAVGAVAAVLGATLGTVPASASSLRVGGHCDSPFGIGHWREFTCSAWASGGTGDYHYSWQGLTPIVEFEVYEGPLVNGYCTAYHTHGARVTVTSGAETASGDIWFDCPSVLR</sequence>
<evidence type="ECO:0000313" key="1">
    <source>
        <dbReference type="EMBL" id="SCF38529.1"/>
    </source>
</evidence>
<evidence type="ECO:0000313" key="2">
    <source>
        <dbReference type="Proteomes" id="UP000198253"/>
    </source>
</evidence>
<gene>
    <name evidence="1" type="ORF">GA0070618_6051</name>
</gene>
<accession>A0A1C5A042</accession>
<proteinExistence type="predicted"/>
<name>A0A1C5A042_MICEC</name>